<dbReference type="PANTHER" id="PTHR31460:SF3">
    <property type="entry name" value="MESOCENTIN"/>
    <property type="match status" value="1"/>
</dbReference>
<sequence>MTTNQQLTRRSVLVGALASAGALALAHPAAAASDYAPVVHGHGDALHPESTSWDRRGRRFLIGSLHRGTVSTVRADGRARTLVTDPVLVSTLGIKADPARGRLLVCNGDPAGKSVHSTAATQGRVSGLGAYDLATGRRLWYADLAADGGTHLANDVVVAPDGTAYVTDSFAPVVHRITPDGRPSVLVRNPRLGVPAGQFGLNGIVLEGRRLLVGNYATGSVWCVPLDRPGDLYPVVTDERLVGLDGVTPVGPGHLLGVTNAVGSSTAGQLVSLRSTDGWRTAHLTARPWADPAPTAVTVGPEGRAYVLSGRLDVLFGGGVSDEFTLRRV</sequence>
<dbReference type="PANTHER" id="PTHR31460">
    <property type="match status" value="1"/>
</dbReference>
<dbReference type="RefSeq" id="WP_145906664.1">
    <property type="nucleotide sequence ID" value="NZ_BAAAMZ010000027.1"/>
</dbReference>
<evidence type="ECO:0000313" key="3">
    <source>
        <dbReference type="Proteomes" id="UP000317940"/>
    </source>
</evidence>
<dbReference type="InterPro" id="IPR011042">
    <property type="entry name" value="6-blade_b-propeller_TolB-like"/>
</dbReference>
<dbReference type="Gene3D" id="2.120.10.30">
    <property type="entry name" value="TolB, C-terminal domain"/>
    <property type="match status" value="1"/>
</dbReference>
<dbReference type="InterPro" id="IPR053224">
    <property type="entry name" value="Sensory_adhesion_molecule"/>
</dbReference>
<dbReference type="AlphaFoldDB" id="A0A561UMI6"/>
<keyword evidence="3" id="KW-1185">Reference proteome</keyword>
<dbReference type="OrthoDB" id="504981at2"/>
<keyword evidence="1" id="KW-0732">Signal</keyword>
<evidence type="ECO:0000313" key="2">
    <source>
        <dbReference type="EMBL" id="TWG00581.1"/>
    </source>
</evidence>
<feature type="signal peptide" evidence="1">
    <location>
        <begin position="1"/>
        <end position="31"/>
    </location>
</feature>
<dbReference type="InterPro" id="IPR006311">
    <property type="entry name" value="TAT_signal"/>
</dbReference>
<dbReference type="EMBL" id="VIWT01000001">
    <property type="protein sequence ID" value="TWG00581.1"/>
    <property type="molecule type" value="Genomic_DNA"/>
</dbReference>
<evidence type="ECO:0000256" key="1">
    <source>
        <dbReference type="SAM" id="SignalP"/>
    </source>
</evidence>
<reference evidence="2 3" key="1">
    <citation type="submission" date="2019-06" db="EMBL/GenBank/DDBJ databases">
        <title>Sequencing the genomes of 1000 actinobacteria strains.</title>
        <authorList>
            <person name="Klenk H.-P."/>
        </authorList>
    </citation>
    <scope>NUCLEOTIDE SEQUENCE [LARGE SCALE GENOMIC DNA]</scope>
    <source>
        <strain evidence="2 3">DSM 44826</strain>
    </source>
</reference>
<organism evidence="2 3">
    <name type="scientific">Kitasatospora viridis</name>
    <dbReference type="NCBI Taxonomy" id="281105"/>
    <lineage>
        <taxon>Bacteria</taxon>
        <taxon>Bacillati</taxon>
        <taxon>Actinomycetota</taxon>
        <taxon>Actinomycetes</taxon>
        <taxon>Kitasatosporales</taxon>
        <taxon>Streptomycetaceae</taxon>
        <taxon>Kitasatospora</taxon>
    </lineage>
</organism>
<comment type="caution">
    <text evidence="2">The sequence shown here is derived from an EMBL/GenBank/DDBJ whole genome shotgun (WGS) entry which is preliminary data.</text>
</comment>
<protein>
    <recommendedName>
        <fullName evidence="4">Sugar lactone lactonase YvrE</fullName>
    </recommendedName>
</protein>
<evidence type="ECO:0008006" key="4">
    <source>
        <dbReference type="Google" id="ProtNLM"/>
    </source>
</evidence>
<dbReference type="Proteomes" id="UP000317940">
    <property type="component" value="Unassembled WGS sequence"/>
</dbReference>
<feature type="chain" id="PRO_5021703055" description="Sugar lactone lactonase YvrE" evidence="1">
    <location>
        <begin position="32"/>
        <end position="329"/>
    </location>
</feature>
<dbReference type="PROSITE" id="PS51318">
    <property type="entry name" value="TAT"/>
    <property type="match status" value="1"/>
</dbReference>
<accession>A0A561UMI6</accession>
<gene>
    <name evidence="2" type="ORF">FHX73_114461</name>
</gene>
<name>A0A561UMI6_9ACTN</name>
<proteinExistence type="predicted"/>
<dbReference type="SUPFAM" id="SSF63829">
    <property type="entry name" value="Calcium-dependent phosphotriesterase"/>
    <property type="match status" value="1"/>
</dbReference>